<name>A0ACB8FGW2_9SAUR</name>
<proteinExistence type="predicted"/>
<dbReference type="EMBL" id="CM037617">
    <property type="protein sequence ID" value="KAH8004490.1"/>
    <property type="molecule type" value="Genomic_DNA"/>
</dbReference>
<comment type="caution">
    <text evidence="1">The sequence shown here is derived from an EMBL/GenBank/DDBJ whole genome shotgun (WGS) entry which is preliminary data.</text>
</comment>
<sequence length="131" mass="14745">MARGPFAKRGVMFKEKRADSQFMAGGRLMRWAGDKVTIDQSPTVEMNFNCLISKETYKGSFSGFKYFVSCAFPTHQISCGHGTVYQTQVLFFFFGYGTACLLSSSPAPAYMHLLASQCHWAPNVEKRDYSH</sequence>
<keyword evidence="2" id="KW-1185">Reference proteome</keyword>
<reference evidence="1" key="1">
    <citation type="submission" date="2021-08" db="EMBL/GenBank/DDBJ databases">
        <title>The first chromosome-level gecko genome reveals the dynamic sex chromosomes of Neotropical dwarf geckos (Sphaerodactylidae: Sphaerodactylus).</title>
        <authorList>
            <person name="Pinto B.J."/>
            <person name="Keating S.E."/>
            <person name="Gamble T."/>
        </authorList>
    </citation>
    <scope>NUCLEOTIDE SEQUENCE</scope>
    <source>
        <strain evidence="1">TG3544</strain>
    </source>
</reference>
<protein>
    <submittedName>
        <fullName evidence="1">Uncharacterized protein</fullName>
    </submittedName>
</protein>
<organism evidence="1 2">
    <name type="scientific">Sphaerodactylus townsendi</name>
    <dbReference type="NCBI Taxonomy" id="933632"/>
    <lineage>
        <taxon>Eukaryota</taxon>
        <taxon>Metazoa</taxon>
        <taxon>Chordata</taxon>
        <taxon>Craniata</taxon>
        <taxon>Vertebrata</taxon>
        <taxon>Euteleostomi</taxon>
        <taxon>Lepidosauria</taxon>
        <taxon>Squamata</taxon>
        <taxon>Bifurcata</taxon>
        <taxon>Gekkota</taxon>
        <taxon>Sphaerodactylidae</taxon>
        <taxon>Sphaerodactylus</taxon>
    </lineage>
</organism>
<evidence type="ECO:0000313" key="1">
    <source>
        <dbReference type="EMBL" id="KAH8004490.1"/>
    </source>
</evidence>
<dbReference type="Proteomes" id="UP000827872">
    <property type="component" value="Linkage Group LG04"/>
</dbReference>
<evidence type="ECO:0000313" key="2">
    <source>
        <dbReference type="Proteomes" id="UP000827872"/>
    </source>
</evidence>
<gene>
    <name evidence="1" type="ORF">K3G42_012608</name>
</gene>
<accession>A0ACB8FGW2</accession>